<dbReference type="CDD" id="cd00827">
    <property type="entry name" value="init_cond_enzymes"/>
    <property type="match status" value="1"/>
</dbReference>
<dbReference type="OrthoDB" id="2514738at2"/>
<reference evidence="4 5" key="1">
    <citation type="submission" date="2018-08" db="EMBL/GenBank/DDBJ databases">
        <title>Parvularcula sp. SM1705, isolated from surface water of the South Sea China.</title>
        <authorList>
            <person name="Sun L."/>
        </authorList>
    </citation>
    <scope>NUCLEOTIDE SEQUENCE [LARGE SCALE GENOMIC DNA]</scope>
    <source>
        <strain evidence="4 5">SM1705</strain>
    </source>
</reference>
<dbReference type="Pfam" id="PF08541">
    <property type="entry name" value="ACP_syn_III_C"/>
    <property type="match status" value="1"/>
</dbReference>
<dbReference type="InParanoid" id="A0A371R7M7"/>
<dbReference type="AlphaFoldDB" id="A0A371R7M7"/>
<evidence type="ECO:0000259" key="3">
    <source>
        <dbReference type="Pfam" id="PF08541"/>
    </source>
</evidence>
<dbReference type="Proteomes" id="UP000264589">
    <property type="component" value="Unassembled WGS sequence"/>
</dbReference>
<feature type="domain" description="Beta-ketoacyl-[acyl-carrier-protein] synthase III C-terminal" evidence="3">
    <location>
        <begin position="286"/>
        <end position="360"/>
    </location>
</feature>
<name>A0A371R7M7_9PROT</name>
<keyword evidence="5" id="KW-1185">Reference proteome</keyword>
<evidence type="ECO:0000313" key="5">
    <source>
        <dbReference type="Proteomes" id="UP000264589"/>
    </source>
</evidence>
<dbReference type="PANTHER" id="PTHR34069">
    <property type="entry name" value="3-OXOACYL-[ACYL-CARRIER-PROTEIN] SYNTHASE 3"/>
    <property type="match status" value="1"/>
</dbReference>
<dbReference type="InterPro" id="IPR013747">
    <property type="entry name" value="ACP_syn_III_C"/>
</dbReference>
<proteinExistence type="predicted"/>
<evidence type="ECO:0000313" key="4">
    <source>
        <dbReference type="EMBL" id="RFB01454.1"/>
    </source>
</evidence>
<dbReference type="EMBL" id="QUQO01000002">
    <property type="protein sequence ID" value="RFB01454.1"/>
    <property type="molecule type" value="Genomic_DNA"/>
</dbReference>
<dbReference type="PANTHER" id="PTHR34069:SF2">
    <property type="entry name" value="BETA-KETOACYL-[ACYL-CARRIER-PROTEIN] SYNTHASE III"/>
    <property type="match status" value="1"/>
</dbReference>
<keyword evidence="2" id="KW-0012">Acyltransferase</keyword>
<dbReference type="GO" id="GO:0044550">
    <property type="term" value="P:secondary metabolite biosynthetic process"/>
    <property type="evidence" value="ECO:0007669"/>
    <property type="project" value="TreeGrafter"/>
</dbReference>
<evidence type="ECO:0000256" key="2">
    <source>
        <dbReference type="ARBA" id="ARBA00023315"/>
    </source>
</evidence>
<organism evidence="4 5">
    <name type="scientific">Parvularcula marina</name>
    <dbReference type="NCBI Taxonomy" id="2292771"/>
    <lineage>
        <taxon>Bacteria</taxon>
        <taxon>Pseudomonadati</taxon>
        <taxon>Pseudomonadota</taxon>
        <taxon>Alphaproteobacteria</taxon>
        <taxon>Parvularculales</taxon>
        <taxon>Parvularculaceae</taxon>
        <taxon>Parvularcula</taxon>
    </lineage>
</organism>
<keyword evidence="1" id="KW-0808">Transferase</keyword>
<dbReference type="SUPFAM" id="SSF53901">
    <property type="entry name" value="Thiolase-like"/>
    <property type="match status" value="2"/>
</dbReference>
<comment type="caution">
    <text evidence="4">The sequence shown here is derived from an EMBL/GenBank/DDBJ whole genome shotgun (WGS) entry which is preliminary data.</text>
</comment>
<dbReference type="Gene3D" id="3.40.47.10">
    <property type="match status" value="2"/>
</dbReference>
<protein>
    <submittedName>
        <fullName evidence="4">StlD/DarB family beta-ketosynthase</fullName>
    </submittedName>
</protein>
<accession>A0A371R7M7</accession>
<sequence>MQDVYLTAAGACLPGAPVPNDRMVRHIGVLDPQSERLGRLILRHNRIETRHYALTETGEATHSNASLAATALRDAMGNGGYGMEELSLLAAATTQGDLLVPGHASAVHGELGAGPLEIASFQSVCASSMMAAKYAALSVGAGEARLAAATGSEFSSRWFRPSFYTPAEELLQNKEHRMAAEFLRWTLSDGGGAVLFADRPGARTPSYKVEWITLTSLADRFETCMIAGQGPEHREDLRNSWSFHPGGPAAAARDGAIMLYQDMVLLKRIIRAWVGEYLKLVDGGRVDPKGVDWLLCHYSAHSLREEIISLLKTTGGMIDEEKWFTNLPTAGNTGSASLFVMLDEFNRKGLARPGDKILCIVPESGRAVISFMMLTAL</sequence>
<dbReference type="GO" id="GO:0016746">
    <property type="term" value="F:acyltransferase activity"/>
    <property type="evidence" value="ECO:0007669"/>
    <property type="project" value="UniProtKB-KW"/>
</dbReference>
<gene>
    <name evidence="4" type="ORF">DX908_14290</name>
</gene>
<dbReference type="InterPro" id="IPR016039">
    <property type="entry name" value="Thiolase-like"/>
</dbReference>
<evidence type="ECO:0000256" key="1">
    <source>
        <dbReference type="ARBA" id="ARBA00022679"/>
    </source>
</evidence>